<keyword evidence="2" id="KW-1185">Reference proteome</keyword>
<dbReference type="Proteomes" id="UP001153269">
    <property type="component" value="Unassembled WGS sequence"/>
</dbReference>
<proteinExistence type="predicted"/>
<comment type="caution">
    <text evidence="1">The sequence shown here is derived from an EMBL/GenBank/DDBJ whole genome shotgun (WGS) entry which is preliminary data.</text>
</comment>
<sequence length="136" mass="14831">MVDRFVCEDLRTLHGPLELPKPSECGAAASPSAGRKTAAAGIFITSMENQLIAVIVRFPSALPTTKSRGPGGHLSACAGPRVREKLQFNFHIYQQRKNGSCATEPLYHGFTLPAPFYAFSLYACADPRCHRGSFIY</sequence>
<evidence type="ECO:0000313" key="1">
    <source>
        <dbReference type="EMBL" id="CAB1455795.1"/>
    </source>
</evidence>
<dbReference type="EMBL" id="CADEAL010004269">
    <property type="protein sequence ID" value="CAB1455795.1"/>
    <property type="molecule type" value="Genomic_DNA"/>
</dbReference>
<accession>A0A9N7VU87</accession>
<evidence type="ECO:0000313" key="2">
    <source>
        <dbReference type="Proteomes" id="UP001153269"/>
    </source>
</evidence>
<gene>
    <name evidence="1" type="ORF">PLEPLA_LOCUS43576</name>
</gene>
<name>A0A9N7VU87_PLEPL</name>
<reference evidence="1" key="1">
    <citation type="submission" date="2020-03" db="EMBL/GenBank/DDBJ databases">
        <authorList>
            <person name="Weist P."/>
        </authorList>
    </citation>
    <scope>NUCLEOTIDE SEQUENCE</scope>
</reference>
<protein>
    <submittedName>
        <fullName evidence="1">Uncharacterized protein</fullName>
    </submittedName>
</protein>
<organism evidence="1 2">
    <name type="scientific">Pleuronectes platessa</name>
    <name type="common">European plaice</name>
    <dbReference type="NCBI Taxonomy" id="8262"/>
    <lineage>
        <taxon>Eukaryota</taxon>
        <taxon>Metazoa</taxon>
        <taxon>Chordata</taxon>
        <taxon>Craniata</taxon>
        <taxon>Vertebrata</taxon>
        <taxon>Euteleostomi</taxon>
        <taxon>Actinopterygii</taxon>
        <taxon>Neopterygii</taxon>
        <taxon>Teleostei</taxon>
        <taxon>Neoteleostei</taxon>
        <taxon>Acanthomorphata</taxon>
        <taxon>Carangaria</taxon>
        <taxon>Pleuronectiformes</taxon>
        <taxon>Pleuronectoidei</taxon>
        <taxon>Pleuronectidae</taxon>
        <taxon>Pleuronectes</taxon>
    </lineage>
</organism>
<dbReference type="AlphaFoldDB" id="A0A9N7VU87"/>